<evidence type="ECO:0000313" key="3">
    <source>
        <dbReference type="Proteomes" id="UP000184196"/>
    </source>
</evidence>
<evidence type="ECO:0000259" key="1">
    <source>
        <dbReference type="Pfam" id="PF08241"/>
    </source>
</evidence>
<accession>A0A1M4XUX2</accession>
<dbReference type="Proteomes" id="UP000184196">
    <property type="component" value="Unassembled WGS sequence"/>
</dbReference>
<dbReference type="CDD" id="cd02440">
    <property type="entry name" value="AdoMet_MTases"/>
    <property type="match status" value="1"/>
</dbReference>
<keyword evidence="2" id="KW-0489">Methyltransferase</keyword>
<protein>
    <submittedName>
        <fullName evidence="2">Methyltransferase domain-containing protein</fullName>
    </submittedName>
</protein>
<dbReference type="InterPro" id="IPR029063">
    <property type="entry name" value="SAM-dependent_MTases_sf"/>
</dbReference>
<name>A0A1M4XUX2_9FIRM</name>
<dbReference type="SUPFAM" id="SSF53335">
    <property type="entry name" value="S-adenosyl-L-methionine-dependent methyltransferases"/>
    <property type="match status" value="1"/>
</dbReference>
<reference evidence="3" key="1">
    <citation type="submission" date="2016-11" db="EMBL/GenBank/DDBJ databases">
        <authorList>
            <person name="Varghese N."/>
            <person name="Submissions S."/>
        </authorList>
    </citation>
    <scope>NUCLEOTIDE SEQUENCE [LARGE SCALE GENOMIC DNA]</scope>
    <source>
        <strain evidence="3">DSM 11792</strain>
    </source>
</reference>
<feature type="domain" description="Methyltransferase type 11" evidence="1">
    <location>
        <begin position="12"/>
        <end position="99"/>
    </location>
</feature>
<dbReference type="GO" id="GO:0032259">
    <property type="term" value="P:methylation"/>
    <property type="evidence" value="ECO:0007669"/>
    <property type="project" value="UniProtKB-KW"/>
</dbReference>
<dbReference type="AlphaFoldDB" id="A0A1M4XUX2"/>
<sequence>MRRHLPGGSRVLDIGCGDGWLSEALPGYEWYGVEPDPVLRETALAKGMRAEPGSAEKLFFPDGHFDAVCLFDVLEHLPEEDPALQEVRRALKPGGLLFVSVPLYPELWSGHDVRCGHFRRYRMGEVTTLLKKYGFCVLERQFILSLFLPLVFLVRRVFPGGSAGMGLPKWMGEGVCRAAIFDAKLKLPFGLTGVIVAWCVQD</sequence>
<dbReference type="RefSeq" id="WP_073164050.1">
    <property type="nucleotide sequence ID" value="NZ_FQUW01000012.1"/>
</dbReference>
<organism evidence="2 3">
    <name type="scientific">Desulfofundulus australicus DSM 11792</name>
    <dbReference type="NCBI Taxonomy" id="1121425"/>
    <lineage>
        <taxon>Bacteria</taxon>
        <taxon>Bacillati</taxon>
        <taxon>Bacillota</taxon>
        <taxon>Clostridia</taxon>
        <taxon>Eubacteriales</taxon>
        <taxon>Peptococcaceae</taxon>
        <taxon>Desulfofundulus</taxon>
    </lineage>
</organism>
<keyword evidence="2" id="KW-0808">Transferase</keyword>
<gene>
    <name evidence="2" type="ORF">SAMN02745218_01178</name>
</gene>
<dbReference type="EMBL" id="FQUW01000012">
    <property type="protein sequence ID" value="SHE97218.1"/>
    <property type="molecule type" value="Genomic_DNA"/>
</dbReference>
<evidence type="ECO:0000313" key="2">
    <source>
        <dbReference type="EMBL" id="SHE97218.1"/>
    </source>
</evidence>
<proteinExistence type="predicted"/>
<dbReference type="PANTHER" id="PTHR43861">
    <property type="entry name" value="TRANS-ACONITATE 2-METHYLTRANSFERASE-RELATED"/>
    <property type="match status" value="1"/>
</dbReference>
<keyword evidence="3" id="KW-1185">Reference proteome</keyword>
<dbReference type="Gene3D" id="3.40.50.150">
    <property type="entry name" value="Vaccinia Virus protein VP39"/>
    <property type="match status" value="1"/>
</dbReference>
<dbReference type="InterPro" id="IPR013216">
    <property type="entry name" value="Methyltransf_11"/>
</dbReference>
<dbReference type="Pfam" id="PF08241">
    <property type="entry name" value="Methyltransf_11"/>
    <property type="match status" value="1"/>
</dbReference>
<dbReference type="GO" id="GO:0008757">
    <property type="term" value="F:S-adenosylmethionine-dependent methyltransferase activity"/>
    <property type="evidence" value="ECO:0007669"/>
    <property type="project" value="InterPro"/>
</dbReference>